<name>A0ABP0RZ18_9DINO</name>
<evidence type="ECO:0000313" key="1">
    <source>
        <dbReference type="EMBL" id="CAK9104931.1"/>
    </source>
</evidence>
<sequence length="187" mass="21442">MLAGFKVDVSHQEQERILSEVEAWYLCAKEQAGVEWLPLEGIKNFLFMDLGYEDEAEFEDAIHGSFEDSLGFWGRRPGIESQQGGRHAAREFERLRDEGRTHLPGPCRGVYLSLSCDSGCPFTTHGVSWSVFRLRSRCWVHPSLQADARPAKPLVTWKRFRTGRDTENTVAERDPTVLLFLKNRMLL</sequence>
<proteinExistence type="predicted"/>
<organism evidence="1 2">
    <name type="scientific">Durusdinium trenchii</name>
    <dbReference type="NCBI Taxonomy" id="1381693"/>
    <lineage>
        <taxon>Eukaryota</taxon>
        <taxon>Sar</taxon>
        <taxon>Alveolata</taxon>
        <taxon>Dinophyceae</taxon>
        <taxon>Suessiales</taxon>
        <taxon>Symbiodiniaceae</taxon>
        <taxon>Durusdinium</taxon>
    </lineage>
</organism>
<dbReference type="EMBL" id="CAXAMN010026683">
    <property type="protein sequence ID" value="CAK9104931.1"/>
    <property type="molecule type" value="Genomic_DNA"/>
</dbReference>
<gene>
    <name evidence="1" type="ORF">CCMP2556_LOCUS49151</name>
</gene>
<accession>A0ABP0RZ18</accession>
<comment type="caution">
    <text evidence="1">The sequence shown here is derived from an EMBL/GenBank/DDBJ whole genome shotgun (WGS) entry which is preliminary data.</text>
</comment>
<keyword evidence="2" id="KW-1185">Reference proteome</keyword>
<dbReference type="Proteomes" id="UP001642484">
    <property type="component" value="Unassembled WGS sequence"/>
</dbReference>
<protein>
    <submittedName>
        <fullName evidence="1">Uncharacterized protein</fullName>
    </submittedName>
</protein>
<evidence type="ECO:0000313" key="2">
    <source>
        <dbReference type="Proteomes" id="UP001642484"/>
    </source>
</evidence>
<reference evidence="1 2" key="1">
    <citation type="submission" date="2024-02" db="EMBL/GenBank/DDBJ databases">
        <authorList>
            <person name="Chen Y."/>
            <person name="Shah S."/>
            <person name="Dougan E. K."/>
            <person name="Thang M."/>
            <person name="Chan C."/>
        </authorList>
    </citation>
    <scope>NUCLEOTIDE SEQUENCE [LARGE SCALE GENOMIC DNA]</scope>
</reference>